<organism evidence="3 4">
    <name type="scientific">Roseateles albus</name>
    <dbReference type="NCBI Taxonomy" id="2987525"/>
    <lineage>
        <taxon>Bacteria</taxon>
        <taxon>Pseudomonadati</taxon>
        <taxon>Pseudomonadota</taxon>
        <taxon>Betaproteobacteria</taxon>
        <taxon>Burkholderiales</taxon>
        <taxon>Sphaerotilaceae</taxon>
        <taxon>Roseateles</taxon>
    </lineage>
</organism>
<feature type="signal peptide" evidence="2">
    <location>
        <begin position="1"/>
        <end position="22"/>
    </location>
</feature>
<name>A0ABT5KCH6_9BURK</name>
<comment type="caution">
    <text evidence="3">The sequence shown here is derived from an EMBL/GenBank/DDBJ whole genome shotgun (WGS) entry which is preliminary data.</text>
</comment>
<protein>
    <submittedName>
        <fullName evidence="3">Uncharacterized protein</fullName>
    </submittedName>
</protein>
<dbReference type="RefSeq" id="WP_273599484.1">
    <property type="nucleotide sequence ID" value="NZ_JAQQXT010000003.1"/>
</dbReference>
<evidence type="ECO:0000313" key="3">
    <source>
        <dbReference type="EMBL" id="MDC8771149.1"/>
    </source>
</evidence>
<keyword evidence="2" id="KW-0732">Signal</keyword>
<dbReference type="Proteomes" id="UP001221189">
    <property type="component" value="Unassembled WGS sequence"/>
</dbReference>
<evidence type="ECO:0000256" key="2">
    <source>
        <dbReference type="SAM" id="SignalP"/>
    </source>
</evidence>
<feature type="region of interest" description="Disordered" evidence="1">
    <location>
        <begin position="59"/>
        <end position="81"/>
    </location>
</feature>
<proteinExistence type="predicted"/>
<evidence type="ECO:0000313" key="4">
    <source>
        <dbReference type="Proteomes" id="UP001221189"/>
    </source>
</evidence>
<gene>
    <name evidence="3" type="ORF">PRZ03_06170</name>
</gene>
<accession>A0ABT5KCH6</accession>
<evidence type="ECO:0000256" key="1">
    <source>
        <dbReference type="SAM" id="MobiDB-lite"/>
    </source>
</evidence>
<keyword evidence="4" id="KW-1185">Reference proteome</keyword>
<dbReference type="EMBL" id="JAQQXT010000003">
    <property type="protein sequence ID" value="MDC8771149.1"/>
    <property type="molecule type" value="Genomic_DNA"/>
</dbReference>
<feature type="chain" id="PRO_5045840500" evidence="2">
    <location>
        <begin position="23"/>
        <end position="81"/>
    </location>
</feature>
<dbReference type="PROSITE" id="PS51257">
    <property type="entry name" value="PROKAR_LIPOPROTEIN"/>
    <property type="match status" value="1"/>
</dbReference>
<reference evidence="3 4" key="1">
    <citation type="submission" date="2022-10" db="EMBL/GenBank/DDBJ databases">
        <title>Paucibacter sp. hw1 Genome sequencing.</title>
        <authorList>
            <person name="Park S."/>
        </authorList>
    </citation>
    <scope>NUCLEOTIDE SEQUENCE [LARGE SCALE GENOMIC DNA]</scope>
    <source>
        <strain evidence="4">hw1</strain>
    </source>
</reference>
<sequence>MNQEQRTSVLMIALLMSFLASGCSSTGAKNDSDQEEDKTYVTGTRIPYRGPLYVGKMDKNDVRDSIRVQDMSRNPGSGADR</sequence>